<dbReference type="SUPFAM" id="SSF50242">
    <property type="entry name" value="TIMP-like"/>
    <property type="match status" value="1"/>
</dbReference>
<evidence type="ECO:0000313" key="8">
    <source>
        <dbReference type="Proteomes" id="UP000028760"/>
    </source>
</evidence>
<dbReference type="InterPro" id="IPR019742">
    <property type="entry name" value="MacrogloblnA2_CS"/>
</dbReference>
<dbReference type="SMART" id="SM01360">
    <property type="entry name" value="A2M"/>
    <property type="match status" value="1"/>
</dbReference>
<keyword evidence="8" id="KW-1185">Reference proteome</keyword>
<dbReference type="AlphaFoldDB" id="A0A096M0P2"/>
<dbReference type="Gene3D" id="1.20.91.20">
    <property type="entry name" value="Anaphylotoxins (complement system)"/>
    <property type="match status" value="1"/>
</dbReference>
<dbReference type="SMART" id="SM00643">
    <property type="entry name" value="C345C"/>
    <property type="match status" value="1"/>
</dbReference>
<comment type="subcellular location">
    <subcellularLocation>
        <location evidence="1">Secreted</location>
    </subcellularLocation>
</comment>
<feature type="domain" description="Anaphylatoxin-like" evidence="5">
    <location>
        <begin position="63"/>
        <end position="98"/>
    </location>
</feature>
<dbReference type="Gene3D" id="2.60.40.10">
    <property type="entry name" value="Immunoglobulins"/>
    <property type="match status" value="1"/>
</dbReference>
<evidence type="ECO:0000256" key="4">
    <source>
        <dbReference type="ARBA" id="ARBA00023157"/>
    </source>
</evidence>
<dbReference type="Gene3D" id="1.50.10.20">
    <property type="match status" value="1"/>
</dbReference>
<reference evidence="8" key="1">
    <citation type="submission" date="2013-10" db="EMBL/GenBank/DDBJ databases">
        <authorList>
            <person name="Schartl M."/>
            <person name="Warren W."/>
        </authorList>
    </citation>
    <scope>NUCLEOTIDE SEQUENCE [LARGE SCALE GENOMIC DNA]</scope>
    <source>
        <strain evidence="8">female</strain>
    </source>
</reference>
<dbReference type="InterPro" id="IPR018081">
    <property type="entry name" value="Anaphylatoxin_comp_syst"/>
</dbReference>
<dbReference type="SMART" id="SM01361">
    <property type="entry name" value="A2M_recep"/>
    <property type="match status" value="1"/>
</dbReference>
<dbReference type="InterPro" id="IPR008993">
    <property type="entry name" value="TIMP-like_OB-fold"/>
</dbReference>
<dbReference type="STRING" id="48698.ENSPFOP00000024983"/>
<dbReference type="SMART" id="SM01419">
    <property type="entry name" value="Thiol-ester_cl"/>
    <property type="match status" value="1"/>
</dbReference>
<dbReference type="Gene3D" id="2.60.40.690">
    <property type="entry name" value="Alpha-macroglobulin, receptor-binding domain"/>
    <property type="match status" value="1"/>
</dbReference>
<dbReference type="PROSITE" id="PS00477">
    <property type="entry name" value="ALPHA_2_MACROGLOBULIN"/>
    <property type="match status" value="1"/>
</dbReference>
<dbReference type="InterPro" id="IPR008930">
    <property type="entry name" value="Terpenoid_cyclase/PrenylTrfase"/>
</dbReference>
<dbReference type="Pfam" id="PF00207">
    <property type="entry name" value="A2M"/>
    <property type="match status" value="1"/>
</dbReference>
<dbReference type="InterPro" id="IPR009048">
    <property type="entry name" value="A-macroglobulin_rcpt-bd"/>
</dbReference>
<dbReference type="Ensembl" id="ENSPFOT00000023972.1">
    <property type="protein sequence ID" value="ENSPFOP00000024983.1"/>
    <property type="gene ID" value="ENSPFOG00000024306.1"/>
</dbReference>
<dbReference type="InterPro" id="IPR001134">
    <property type="entry name" value="Netrin_domain"/>
</dbReference>
<accession>A0A096M0P2</accession>
<evidence type="ECO:0000256" key="2">
    <source>
        <dbReference type="ARBA" id="ARBA00022525"/>
    </source>
</evidence>
<dbReference type="Gene3D" id="2.60.120.1540">
    <property type="match status" value="1"/>
</dbReference>
<dbReference type="SUPFAM" id="SSF48239">
    <property type="entry name" value="Terpenoid cyclases/Protein prenyltransferases"/>
    <property type="match status" value="1"/>
</dbReference>
<dbReference type="PANTHER" id="PTHR11412">
    <property type="entry name" value="MACROGLOBULIN / COMPLEMENT"/>
    <property type="match status" value="1"/>
</dbReference>
<dbReference type="PROSITE" id="PS01177">
    <property type="entry name" value="ANAPHYLATOXIN_1"/>
    <property type="match status" value="1"/>
</dbReference>
<proteinExistence type="predicted"/>
<organism evidence="7 8">
    <name type="scientific">Poecilia formosa</name>
    <name type="common">Amazon molly</name>
    <name type="synonym">Limia formosa</name>
    <dbReference type="NCBI Taxonomy" id="48698"/>
    <lineage>
        <taxon>Eukaryota</taxon>
        <taxon>Metazoa</taxon>
        <taxon>Chordata</taxon>
        <taxon>Craniata</taxon>
        <taxon>Vertebrata</taxon>
        <taxon>Euteleostomi</taxon>
        <taxon>Actinopterygii</taxon>
        <taxon>Neopterygii</taxon>
        <taxon>Teleostei</taxon>
        <taxon>Neoteleostei</taxon>
        <taxon>Acanthomorphata</taxon>
        <taxon>Ovalentaria</taxon>
        <taxon>Atherinomorphae</taxon>
        <taxon>Cyprinodontiformes</taxon>
        <taxon>Poeciliidae</taxon>
        <taxon>Poeciliinae</taxon>
        <taxon>Poecilia</taxon>
    </lineage>
</organism>
<dbReference type="InterPro" id="IPR050473">
    <property type="entry name" value="A2M/Complement_sys"/>
</dbReference>
<dbReference type="InterPro" id="IPR013783">
    <property type="entry name" value="Ig-like_fold"/>
</dbReference>
<dbReference type="Pfam" id="PF07677">
    <property type="entry name" value="A2M_recep"/>
    <property type="match status" value="1"/>
</dbReference>
<dbReference type="SMART" id="SM00104">
    <property type="entry name" value="ANATO"/>
    <property type="match status" value="1"/>
</dbReference>
<dbReference type="InterPro" id="IPR018933">
    <property type="entry name" value="Netrin_module_non-TIMP"/>
</dbReference>
<dbReference type="InterPro" id="IPR000020">
    <property type="entry name" value="Anaphylatoxin/fibulin"/>
</dbReference>
<dbReference type="SUPFAM" id="SSF47686">
    <property type="entry name" value="Anaphylotoxins (complement system)"/>
    <property type="match status" value="1"/>
</dbReference>
<dbReference type="OMA" id="FDENTWI"/>
<dbReference type="Gene3D" id="2.20.130.20">
    <property type="match status" value="1"/>
</dbReference>
<sequence length="1035" mass="117541">MYYVAYTVQNSFVLFLFNSKFYLAITDLKCESHHRQKRATTISEVINKLVNTYNQTEKLKRECCLDGMKDIPVAYTCERRSNYILDGPDCVTAFLHCCNEIQKEHAKRREEILHLARSEVDDYYMSNKITTRSKFPESWLWYDITLPGCPGQDPNCGSTVFKKKYALPDSITTWQLTGISLSNTHGICVAEPLEVIVKKPFFIDLRLPYSAVHGEQLEIKAILHNYHDDPVSVRVDLLEEKDVCSAAYKRQRFQQQVRVGAQTTRAVPFIIIPMKEGEVKITVKAAVIDSDINLSDGIERKLRVVPKGVLKKSVRNVLLAPAEKGVGGRQDVTINSEISETELVPGTPLNTHIFVTGREQMSSLLENAISGKSMGTLIKAPGGCGEQNMITMTLPVIATLYLDKTNQWEAVGFQKRTEALEHIKIGYKKEFAYRNNDGGFALFPYFSSGTWLTAYVAKVFAIAHGLVEVDKNVICGAIQFLILKSKNSAGMFKEDGYMYHFEMIGDVAGRDSHASMKAFCLIAMQESRSICSDIQDLNDVIYQSVTYLEQHLPQLTNPYAVAITSYALANENKLNKDILYQYAAPDKSHWNSSTTHENTLEATAYALLALVNNRSFTEAKPIVRWLSQQQKSEGGYGSTQATIMVYQAVAEYWANAEEPKYDLNVDITLPGRSNLLKYNFFQGSQYATKSNKFLGINKDVKVTATGTGEATLKMVSFYYAMPKEDVNDCTMFNLTVELTAEPSNNEKSSYRLTLEFFFKSRERNATMSILDIGLPTGFNFDKEDLDKMSKGPSRLFSKYEIDKILTDKGSLIIYLDRVSNTQPEMISFRIHQEVKVGMLQPAAVSIYEYYDRKPCKKFYRPGRETGELLSLCHGHVCGCAEENCSMQKKEKIRNDERTAKACEVSLTYKIDFVYKARVENFVNSWSTDIYTVQILEVIKTGTDEQAEGELRTFIGYRHCRAALDLTPGQTYLIMGSSKDIRIDYKNRQYQYAFDENTWIEYWPSAEECQVEKYRPTCLGLEELVDQLQVFGCQMK</sequence>
<dbReference type="InterPro" id="IPR001599">
    <property type="entry name" value="Macroglobln_a2"/>
</dbReference>
<dbReference type="EMBL" id="AYCK01029330">
    <property type="status" value="NOT_ANNOTATED_CDS"/>
    <property type="molecule type" value="Genomic_DNA"/>
</dbReference>
<reference evidence="7" key="2">
    <citation type="submission" date="2025-08" db="UniProtKB">
        <authorList>
            <consortium name="Ensembl"/>
        </authorList>
    </citation>
    <scope>IDENTIFICATION</scope>
</reference>
<dbReference type="Gene3D" id="2.40.50.120">
    <property type="match status" value="1"/>
</dbReference>
<dbReference type="eggNOG" id="KOG1366">
    <property type="taxonomic scope" value="Eukaryota"/>
</dbReference>
<evidence type="ECO:0000259" key="5">
    <source>
        <dbReference type="PROSITE" id="PS01178"/>
    </source>
</evidence>
<reference evidence="7" key="3">
    <citation type="submission" date="2025-09" db="UniProtKB">
        <authorList>
            <consortium name="Ensembl"/>
        </authorList>
    </citation>
    <scope>IDENTIFICATION</scope>
</reference>
<dbReference type="Pfam" id="PF01759">
    <property type="entry name" value="NTR"/>
    <property type="match status" value="1"/>
</dbReference>
<dbReference type="PROSITE" id="PS01178">
    <property type="entry name" value="ANAPHYLATOXIN_2"/>
    <property type="match status" value="1"/>
</dbReference>
<dbReference type="CDD" id="cd00017">
    <property type="entry name" value="ANATO"/>
    <property type="match status" value="1"/>
</dbReference>
<dbReference type="GO" id="GO:0004866">
    <property type="term" value="F:endopeptidase inhibitor activity"/>
    <property type="evidence" value="ECO:0007669"/>
    <property type="project" value="InterPro"/>
</dbReference>
<dbReference type="RefSeq" id="XP_007544936.1">
    <property type="nucleotide sequence ID" value="XM_007544874.2"/>
</dbReference>
<evidence type="ECO:0000313" key="7">
    <source>
        <dbReference type="Ensembl" id="ENSPFOP00000024983.1"/>
    </source>
</evidence>
<dbReference type="GO" id="GO:0005615">
    <property type="term" value="C:extracellular space"/>
    <property type="evidence" value="ECO:0007669"/>
    <property type="project" value="InterPro"/>
</dbReference>
<dbReference type="InterPro" id="IPR047565">
    <property type="entry name" value="Alpha-macroglob_thiol-ester_cl"/>
</dbReference>
<keyword evidence="4" id="KW-1015">Disulfide bond</keyword>
<dbReference type="CDD" id="cd02896">
    <property type="entry name" value="complement_C3_C4_C5"/>
    <property type="match status" value="1"/>
</dbReference>
<dbReference type="Pfam" id="PF01821">
    <property type="entry name" value="ANATO"/>
    <property type="match status" value="1"/>
</dbReference>
<dbReference type="FunFam" id="2.40.50.120:FF:000013">
    <property type="entry name" value="Complement C3"/>
    <property type="match status" value="1"/>
</dbReference>
<dbReference type="GeneID" id="103133105"/>
<dbReference type="InterPro" id="IPR011626">
    <property type="entry name" value="Alpha-macroglobulin_TED"/>
</dbReference>
<dbReference type="Pfam" id="PF07678">
    <property type="entry name" value="TED_complement"/>
    <property type="match status" value="1"/>
</dbReference>
<dbReference type="FunFam" id="2.60.40.10:FF:000155">
    <property type="entry name" value="complement C3 isoform X1"/>
    <property type="match status" value="1"/>
</dbReference>
<keyword evidence="2" id="KW-0964">Secreted</keyword>
<dbReference type="GeneTree" id="ENSGT00940000154063"/>
<dbReference type="OrthoDB" id="6359008at2759"/>
<evidence type="ECO:0000259" key="6">
    <source>
        <dbReference type="PROSITE" id="PS50189"/>
    </source>
</evidence>
<evidence type="ECO:0000256" key="1">
    <source>
        <dbReference type="ARBA" id="ARBA00004613"/>
    </source>
</evidence>
<dbReference type="PROSITE" id="PS50189">
    <property type="entry name" value="NTR"/>
    <property type="match status" value="1"/>
</dbReference>
<dbReference type="PANTHER" id="PTHR11412:SF81">
    <property type="entry name" value="COMPLEMENT C3"/>
    <property type="match status" value="1"/>
</dbReference>
<protein>
    <submittedName>
        <fullName evidence="7">Complement C3-like</fullName>
    </submittedName>
</protein>
<feature type="domain" description="NTR" evidence="6">
    <location>
        <begin position="884"/>
        <end position="1032"/>
    </location>
</feature>
<dbReference type="KEGG" id="pfor:103133105"/>
<evidence type="ECO:0000256" key="3">
    <source>
        <dbReference type="ARBA" id="ARBA00022966"/>
    </source>
</evidence>
<dbReference type="InterPro" id="IPR036595">
    <property type="entry name" value="A-macroglobulin_rcpt-bd_sf"/>
</dbReference>
<dbReference type="SUPFAM" id="SSF49410">
    <property type="entry name" value="Alpha-macroglobulin receptor domain"/>
    <property type="match status" value="1"/>
</dbReference>
<keyword evidence="3" id="KW-0882">Thioester bond</keyword>
<dbReference type="Proteomes" id="UP000028760">
    <property type="component" value="Unassembled WGS sequence"/>
</dbReference>
<name>A0A096M0P2_POEFO</name>